<dbReference type="EMBL" id="NRDI02000018">
    <property type="protein sequence ID" value="KAI1510029.1"/>
    <property type="molecule type" value="Genomic_DNA"/>
</dbReference>
<reference evidence="1" key="1">
    <citation type="journal article" date="2018" name="BMC Genomics">
        <title>Comparative genomics of the wheat fungal pathogen Pyrenophora tritici-repentis reveals chromosomal variations and genome plasticity.</title>
        <authorList>
            <person name="Moolhuijzen P."/>
            <person name="See P.T."/>
            <person name="Hane J.K."/>
            <person name="Shi G."/>
            <person name="Liu Z."/>
            <person name="Oliver R.P."/>
            <person name="Moffat C.S."/>
        </authorList>
    </citation>
    <scope>NUCLEOTIDE SEQUENCE [LARGE SCALE GENOMIC DNA]</scope>
    <source>
        <strain evidence="1">M4</strain>
    </source>
</reference>
<protein>
    <submittedName>
        <fullName evidence="2">Uncharacterized protein</fullName>
    </submittedName>
</protein>
<accession>A0A317A3L0</accession>
<evidence type="ECO:0000313" key="2">
    <source>
        <dbReference type="EMBL" id="KAI1510029.1"/>
    </source>
</evidence>
<dbReference type="Proteomes" id="UP000249757">
    <property type="component" value="Unassembled WGS sequence"/>
</dbReference>
<dbReference type="EMBL" id="NQIK02000005">
    <property type="protein sequence ID" value="KAF7570143.1"/>
    <property type="molecule type" value="Genomic_DNA"/>
</dbReference>
<name>A0A317A3L0_9PLEO</name>
<sequence>MSANAPILSPPPSTVTLSPIQLHILKVLDAASRDRYISPRKIIRLAESILALAKLHGGTVRRGEDISILFLTDPDDGKNRRIVVLLHNSSSKEPRHVAGSSVVIATANWAFDRESPWDAVNRAVDRALERMSVV</sequence>
<reference evidence="2" key="3">
    <citation type="journal article" date="2022" name="bioRxiv">
        <title>A global pangenome for the wheat fungal pathogen Pyrenophora tritici-repentis and prediction of effector protein structural homology.</title>
        <authorList>
            <person name="Moolhuijzen P."/>
            <person name="See P.T."/>
            <person name="Shi G."/>
            <person name="Powell H.R."/>
            <person name="Cockram J."/>
            <person name="Jorgensen L.N."/>
            <person name="Benslimane H."/>
            <person name="Strelkov S.E."/>
            <person name="Turner J."/>
            <person name="Liu Z."/>
            <person name="Moffat C.S."/>
        </authorList>
    </citation>
    <scope>NUCLEOTIDE SEQUENCE</scope>
    <source>
        <strain evidence="2">86-124</strain>
    </source>
</reference>
<gene>
    <name evidence="2" type="ORF">Ptr86124_011067</name>
    <name evidence="1" type="ORF">PtrM4_101450</name>
</gene>
<reference evidence="2" key="2">
    <citation type="submission" date="2021-05" db="EMBL/GenBank/DDBJ databases">
        <authorList>
            <person name="Moolhuijzen P.M."/>
            <person name="Moffat C.S."/>
        </authorList>
    </citation>
    <scope>NUCLEOTIDE SEQUENCE</scope>
    <source>
        <strain evidence="2">86-124</strain>
    </source>
</reference>
<dbReference type="AlphaFoldDB" id="A0A317A3L0"/>
<organism evidence="2 3">
    <name type="scientific">Pyrenophora tritici-repentis</name>
    <dbReference type="NCBI Taxonomy" id="45151"/>
    <lineage>
        <taxon>Eukaryota</taxon>
        <taxon>Fungi</taxon>
        <taxon>Dikarya</taxon>
        <taxon>Ascomycota</taxon>
        <taxon>Pezizomycotina</taxon>
        <taxon>Dothideomycetes</taxon>
        <taxon>Pleosporomycetidae</taxon>
        <taxon>Pleosporales</taxon>
        <taxon>Pleosporineae</taxon>
        <taxon>Pleosporaceae</taxon>
        <taxon>Pyrenophora</taxon>
    </lineage>
</organism>
<keyword evidence="3" id="KW-1185">Reference proteome</keyword>
<proteinExistence type="predicted"/>
<reference evidence="3" key="4">
    <citation type="journal article" date="2022" name="Microb. Genom.">
        <title>A global pangenome for the wheat fungal pathogen Pyrenophora tritici-repentis and prediction of effector protein structural homology.</title>
        <authorList>
            <person name="Moolhuijzen P.M."/>
            <person name="See P.T."/>
            <person name="Shi G."/>
            <person name="Powell H.R."/>
            <person name="Cockram J."/>
            <person name="Jorgensen L.N."/>
            <person name="Benslimane H."/>
            <person name="Strelkov S.E."/>
            <person name="Turner J."/>
            <person name="Liu Z."/>
            <person name="Moffat C.S."/>
        </authorList>
    </citation>
    <scope>NUCLEOTIDE SEQUENCE [LARGE SCALE GENOMIC DNA]</scope>
</reference>
<comment type="caution">
    <text evidence="2">The sequence shown here is derived from an EMBL/GenBank/DDBJ whole genome shotgun (WGS) entry which is preliminary data.</text>
</comment>
<dbReference type="Proteomes" id="UP000245464">
    <property type="component" value="Chromosome 5"/>
</dbReference>
<evidence type="ECO:0000313" key="3">
    <source>
        <dbReference type="Proteomes" id="UP000249757"/>
    </source>
</evidence>
<evidence type="ECO:0000313" key="1">
    <source>
        <dbReference type="EMBL" id="KAF7570143.1"/>
    </source>
</evidence>